<dbReference type="InterPro" id="IPR002491">
    <property type="entry name" value="ABC_transptr_periplasmic_BD"/>
</dbReference>
<proteinExistence type="inferred from homology"/>
<comment type="subcellular location">
    <subcellularLocation>
        <location evidence="1">Cell envelope</location>
    </subcellularLocation>
</comment>
<dbReference type="Pfam" id="PF01497">
    <property type="entry name" value="Peripla_BP_2"/>
    <property type="match status" value="1"/>
</dbReference>
<reference evidence="8 9" key="1">
    <citation type="submission" date="2018-05" db="EMBL/GenBank/DDBJ databases">
        <title>Genomic Encyclopedia of Type Strains, Phase IV (KMG-V): Genome sequencing to study the core and pangenomes of soil and plant-associated prokaryotes.</title>
        <authorList>
            <person name="Whitman W."/>
        </authorList>
    </citation>
    <scope>NUCLEOTIDE SEQUENCE [LARGE SCALE GENOMIC DNA]</scope>
    <source>
        <strain evidence="8 9">SCZa-39</strain>
    </source>
</reference>
<gene>
    <name evidence="8" type="ORF">C7402_112134</name>
</gene>
<dbReference type="PRINTS" id="PR01715">
    <property type="entry name" value="FERRIBNDNGPP"/>
</dbReference>
<dbReference type="SUPFAM" id="SSF53807">
    <property type="entry name" value="Helical backbone' metal receptor"/>
    <property type="match status" value="1"/>
</dbReference>
<dbReference type="RefSeq" id="WP_116612499.1">
    <property type="nucleotide sequence ID" value="NZ_CAJZAT010000159.1"/>
</dbReference>
<dbReference type="Proteomes" id="UP000245712">
    <property type="component" value="Unassembled WGS sequence"/>
</dbReference>
<sequence>MKRRTLLAALLGGACLNLVSPGARARPAVPRRVIVLDWCLAELTLALGVVPVGMANTPGFRRYFTACPVPDSVVDLGLMFQPNMELMLALKPDLIVITPAHASLRGALERLAPTVTLGQFRASPAPYTGACEETMRLAQLFGREAQGEAAVAQSRRAIAQARARLDALPAYANARGDAPLYVARFIDESRLRVFGTHSLFGELLAQLGLRNAWDGAAAAAMIGFDALDADPRATLVYVKPLPAMTAMMMRTSRVWQAMPFARAGRMTGMAEVPPEGGILSAAYFAHALVDALAALPATLPAAQASEAA</sequence>
<dbReference type="EMBL" id="QEOB01000012">
    <property type="protein sequence ID" value="PVX79947.1"/>
    <property type="molecule type" value="Genomic_DNA"/>
</dbReference>
<comment type="similarity">
    <text evidence="2">Belongs to the bacterial solute-binding protein 8 family.</text>
</comment>
<keyword evidence="4" id="KW-0406">Ion transport</keyword>
<feature type="domain" description="Fe/B12 periplasmic-binding" evidence="7">
    <location>
        <begin position="32"/>
        <end position="303"/>
    </location>
</feature>
<evidence type="ECO:0000256" key="4">
    <source>
        <dbReference type="ARBA" id="ARBA00022496"/>
    </source>
</evidence>
<evidence type="ECO:0000256" key="6">
    <source>
        <dbReference type="SAM" id="SignalP"/>
    </source>
</evidence>
<accession>A0ABX5KHY7</accession>
<evidence type="ECO:0000256" key="2">
    <source>
        <dbReference type="ARBA" id="ARBA00008814"/>
    </source>
</evidence>
<name>A0ABX5KHY7_9BURK</name>
<evidence type="ECO:0000313" key="8">
    <source>
        <dbReference type="EMBL" id="PVX79947.1"/>
    </source>
</evidence>
<keyword evidence="9" id="KW-1185">Reference proteome</keyword>
<dbReference type="Gene3D" id="3.40.50.1980">
    <property type="entry name" value="Nitrogenase molybdenum iron protein domain"/>
    <property type="match status" value="2"/>
</dbReference>
<evidence type="ECO:0000256" key="1">
    <source>
        <dbReference type="ARBA" id="ARBA00004196"/>
    </source>
</evidence>
<evidence type="ECO:0000256" key="5">
    <source>
        <dbReference type="ARBA" id="ARBA00022729"/>
    </source>
</evidence>
<keyword evidence="4" id="KW-0410">Iron transport</keyword>
<keyword evidence="5 6" id="KW-0732">Signal</keyword>
<evidence type="ECO:0000313" key="9">
    <source>
        <dbReference type="Proteomes" id="UP000245712"/>
    </source>
</evidence>
<dbReference type="PANTHER" id="PTHR30532">
    <property type="entry name" value="IRON III DICITRATE-BINDING PERIPLASMIC PROTEIN"/>
    <property type="match status" value="1"/>
</dbReference>
<evidence type="ECO:0000259" key="7">
    <source>
        <dbReference type="PROSITE" id="PS50983"/>
    </source>
</evidence>
<keyword evidence="4" id="KW-0408">Iron</keyword>
<organism evidence="8 9">
    <name type="scientific">Paraburkholderia unamae</name>
    <dbReference type="NCBI Taxonomy" id="219649"/>
    <lineage>
        <taxon>Bacteria</taxon>
        <taxon>Pseudomonadati</taxon>
        <taxon>Pseudomonadota</taxon>
        <taxon>Betaproteobacteria</taxon>
        <taxon>Burkholderiales</taxon>
        <taxon>Burkholderiaceae</taxon>
        <taxon>Paraburkholderia</taxon>
    </lineage>
</organism>
<keyword evidence="3" id="KW-0813">Transport</keyword>
<protein>
    <submittedName>
        <fullName evidence="8">Iron complex transport system substrate-binding protein</fullName>
    </submittedName>
</protein>
<feature type="chain" id="PRO_5046444163" evidence="6">
    <location>
        <begin position="26"/>
        <end position="308"/>
    </location>
</feature>
<dbReference type="InterPro" id="IPR051313">
    <property type="entry name" value="Bact_iron-sidero_bind"/>
</dbReference>
<feature type="signal peptide" evidence="6">
    <location>
        <begin position="1"/>
        <end position="25"/>
    </location>
</feature>
<evidence type="ECO:0000256" key="3">
    <source>
        <dbReference type="ARBA" id="ARBA00022448"/>
    </source>
</evidence>
<dbReference type="PROSITE" id="PS50983">
    <property type="entry name" value="FE_B12_PBP"/>
    <property type="match status" value="1"/>
</dbReference>
<comment type="caution">
    <text evidence="8">The sequence shown here is derived from an EMBL/GenBank/DDBJ whole genome shotgun (WGS) entry which is preliminary data.</text>
</comment>
<dbReference type="PANTHER" id="PTHR30532:SF1">
    <property type="entry name" value="IRON(3+)-HYDROXAMATE-BINDING PROTEIN FHUD"/>
    <property type="match status" value="1"/>
</dbReference>
<dbReference type="PROSITE" id="PS51257">
    <property type="entry name" value="PROKAR_LIPOPROTEIN"/>
    <property type="match status" value="1"/>
</dbReference>